<keyword evidence="8" id="KW-0508">mRNA splicing</keyword>
<dbReference type="SUPFAM" id="SSF46689">
    <property type="entry name" value="Homeodomain-like"/>
    <property type="match status" value="1"/>
</dbReference>
<dbReference type="InterPro" id="IPR009057">
    <property type="entry name" value="Homeodomain-like_sf"/>
</dbReference>
<keyword evidence="9" id="KW-0234">DNA repair</keyword>
<dbReference type="GO" id="GO:0000974">
    <property type="term" value="C:Prp19 complex"/>
    <property type="evidence" value="ECO:0007669"/>
    <property type="project" value="InterPro"/>
</dbReference>
<evidence type="ECO:0000256" key="8">
    <source>
        <dbReference type="ARBA" id="ARBA00023187"/>
    </source>
</evidence>
<dbReference type="PROSITE" id="PS51294">
    <property type="entry name" value="HTH_MYB"/>
    <property type="match status" value="2"/>
</dbReference>
<evidence type="ECO:0000256" key="13">
    <source>
        <dbReference type="SAM" id="MobiDB-lite"/>
    </source>
</evidence>
<evidence type="ECO:0000256" key="11">
    <source>
        <dbReference type="ARBA" id="ARBA00023306"/>
    </source>
</evidence>
<evidence type="ECO:0000313" key="17">
    <source>
        <dbReference type="Proteomes" id="UP001465755"/>
    </source>
</evidence>
<feature type="region of interest" description="Disordered" evidence="13">
    <location>
        <begin position="107"/>
        <end position="143"/>
    </location>
</feature>
<dbReference type="InterPro" id="IPR021786">
    <property type="entry name" value="Cdc5p/Cef1_C"/>
</dbReference>
<dbReference type="FunFam" id="1.10.10.60:FF:000021">
    <property type="entry name" value="CDC5 cell division cycle 5-like"/>
    <property type="match status" value="1"/>
</dbReference>
<evidence type="ECO:0000256" key="7">
    <source>
        <dbReference type="ARBA" id="ARBA00023125"/>
    </source>
</evidence>
<dbReference type="GO" id="GO:0006355">
    <property type="term" value="P:regulation of DNA-templated transcription"/>
    <property type="evidence" value="ECO:0007669"/>
    <property type="project" value="UniProtKB-ARBA"/>
</dbReference>
<feature type="domain" description="Myb-like" evidence="14">
    <location>
        <begin position="54"/>
        <end position="103"/>
    </location>
</feature>
<dbReference type="InterPro" id="IPR017930">
    <property type="entry name" value="Myb_dom"/>
</dbReference>
<feature type="coiled-coil region" evidence="12">
    <location>
        <begin position="697"/>
        <end position="802"/>
    </location>
</feature>
<feature type="compositionally biased region" description="Basic and acidic residues" evidence="13">
    <location>
        <begin position="491"/>
        <end position="502"/>
    </location>
</feature>
<keyword evidence="4" id="KW-0677">Repeat</keyword>
<evidence type="ECO:0000256" key="10">
    <source>
        <dbReference type="ARBA" id="ARBA00023242"/>
    </source>
</evidence>
<dbReference type="FunFam" id="1.10.10.60:FF:000091">
    <property type="entry name" value="CDC5 cell division cycle 5-like"/>
    <property type="match status" value="1"/>
</dbReference>
<feature type="region of interest" description="Disordered" evidence="13">
    <location>
        <begin position="405"/>
        <end position="424"/>
    </location>
</feature>
<keyword evidence="2" id="KW-0507">mRNA processing</keyword>
<dbReference type="EMBL" id="JALJOQ010000001">
    <property type="protein sequence ID" value="KAK9814983.1"/>
    <property type="molecule type" value="Genomic_DNA"/>
</dbReference>
<feature type="domain" description="Myb-like" evidence="14">
    <location>
        <begin position="2"/>
        <end position="53"/>
    </location>
</feature>
<dbReference type="GO" id="GO:0005681">
    <property type="term" value="C:spliceosomal complex"/>
    <property type="evidence" value="ECO:0007669"/>
    <property type="project" value="UniProtKB-KW"/>
</dbReference>
<comment type="similarity">
    <text evidence="1">Belongs to the CEF1 family.</text>
</comment>
<evidence type="ECO:0000256" key="4">
    <source>
        <dbReference type="ARBA" id="ARBA00022737"/>
    </source>
</evidence>
<dbReference type="Gene3D" id="1.10.10.60">
    <property type="entry name" value="Homeodomain-like"/>
    <property type="match status" value="2"/>
</dbReference>
<evidence type="ECO:0000259" key="14">
    <source>
        <dbReference type="PROSITE" id="PS50090"/>
    </source>
</evidence>
<feature type="compositionally biased region" description="Basic and acidic residues" evidence="13">
    <location>
        <begin position="107"/>
        <end position="126"/>
    </location>
</feature>
<keyword evidence="7" id="KW-0238">DNA-binding</keyword>
<keyword evidence="6 12" id="KW-0175">Coiled coil</keyword>
<protein>
    <recommendedName>
        <fullName evidence="18">Cell division cycle 5-like protein</fullName>
    </recommendedName>
</protein>
<dbReference type="Pfam" id="PF00249">
    <property type="entry name" value="Myb_DNA-binding"/>
    <property type="match status" value="2"/>
</dbReference>
<dbReference type="AlphaFoldDB" id="A0AAW1PYJ9"/>
<dbReference type="GO" id="GO:0006281">
    <property type="term" value="P:DNA repair"/>
    <property type="evidence" value="ECO:0007669"/>
    <property type="project" value="UniProtKB-KW"/>
</dbReference>
<sequence length="813" mass="89235">MRIMIKGGVWKNTEDEILKAAVMKYGLNQWARISSLLVRKSAKQCKARWYEWLDPAIKKTEWTRVEDEKLLHLAKLLPTQWRTIAPVVGRTPAQCLERYEKLLDAAAAKDDQYDPADDPRRLRPGEIDPNPEAKPARPDPIDMDEDEKEMLSEARARLANTRGKKAKRKAREKQLEEARRLASLQKKRELQAAGIEMRERGWRRKGINYNNEVAFEHRPAMGFFDTGEEERKTKEVGQEFRPATLEEMEGRRRKDIEAALLRDDKAKDERRSATDQPGAVAQSLALNDASSARRRGGRMMLPAPQVSEEELAAIARGAGGPDLDEIAGAGGEATRRLLGDYDTPSRLATPMRTPRATGITGQDRLMLEAQNLARLQAGETPLKGGPGPELHDSDFSGITPRHTVATTPHPLATPGRDATSSTPGRTPAILPGATPAATPGARAIAGLSATPSIAGSTPSRTPMRHGDSSVARTPIRDALGLNDPDAYTGEGESKRQARARDAAMKGQLKAGLAGLPAPQYEYQIAMPEIEDEAPTDDVMEEDAADVAARKKAAAKAREEAALRKRSQVLQRGLPRPAAQTMTPDPLPANAADSAEALLVAEVDALLQHEAVAYPAKKRKRGQEGPTRPWEDFSEEQLGEAKLLLHEEAMIVRAAMDHTDTSVEEYSEALGAAARDFIFLAGTQRYSRSASATNTDRLQSLKAEYMAVKEEMAKGKGRANKLHVRLETLTGGLTRRADDLVTKLNQLANKALEAEVKLASFRKLERQEEPGVHGRLAAVKGRLQAQKDQEKVLQDRYKELQSIAADMGLSAPSL</sequence>
<name>A0AAW1PYJ9_9CHLO</name>
<dbReference type="InterPro" id="IPR047240">
    <property type="entry name" value="SANT_CDC5L_II"/>
</dbReference>
<dbReference type="CDD" id="cd11659">
    <property type="entry name" value="SANT_CDC5_II"/>
    <property type="match status" value="1"/>
</dbReference>
<evidence type="ECO:0000256" key="5">
    <source>
        <dbReference type="ARBA" id="ARBA00022763"/>
    </source>
</evidence>
<feature type="domain" description="HTH myb-type" evidence="15">
    <location>
        <begin position="2"/>
        <end position="57"/>
    </location>
</feature>
<evidence type="ECO:0000256" key="3">
    <source>
        <dbReference type="ARBA" id="ARBA00022728"/>
    </source>
</evidence>
<keyword evidence="10" id="KW-0539">Nucleus</keyword>
<keyword evidence="3" id="KW-0747">Spliceosome</keyword>
<gene>
    <name evidence="16" type="ORF">WJX73_003873</name>
</gene>
<keyword evidence="5" id="KW-0227">DNA damage</keyword>
<evidence type="ECO:0000256" key="12">
    <source>
        <dbReference type="SAM" id="Coils"/>
    </source>
</evidence>
<evidence type="ECO:0000256" key="6">
    <source>
        <dbReference type="ARBA" id="ARBA00023054"/>
    </source>
</evidence>
<organism evidence="16 17">
    <name type="scientific">Symbiochloris irregularis</name>
    <dbReference type="NCBI Taxonomy" id="706552"/>
    <lineage>
        <taxon>Eukaryota</taxon>
        <taxon>Viridiplantae</taxon>
        <taxon>Chlorophyta</taxon>
        <taxon>core chlorophytes</taxon>
        <taxon>Trebouxiophyceae</taxon>
        <taxon>Trebouxiales</taxon>
        <taxon>Trebouxiaceae</taxon>
        <taxon>Symbiochloris</taxon>
    </lineage>
</organism>
<dbReference type="InterPro" id="IPR047242">
    <property type="entry name" value="CDC5L/Cef1"/>
</dbReference>
<dbReference type="SMART" id="SM00717">
    <property type="entry name" value="SANT"/>
    <property type="match status" value="2"/>
</dbReference>
<feature type="domain" description="HTH myb-type" evidence="15">
    <location>
        <begin position="58"/>
        <end position="107"/>
    </location>
</feature>
<evidence type="ECO:0000259" key="15">
    <source>
        <dbReference type="PROSITE" id="PS51294"/>
    </source>
</evidence>
<keyword evidence="17" id="KW-1185">Reference proteome</keyword>
<dbReference type="PROSITE" id="PS50090">
    <property type="entry name" value="MYB_LIKE"/>
    <property type="match status" value="2"/>
</dbReference>
<feature type="compositionally biased region" description="Polar residues" evidence="13">
    <location>
        <begin position="450"/>
        <end position="460"/>
    </location>
</feature>
<keyword evidence="11" id="KW-0131">Cell cycle</keyword>
<proteinExistence type="inferred from homology"/>
<dbReference type="PANTHER" id="PTHR45885">
    <property type="entry name" value="CELL DIVISION CYCLE 5-LIKE PROTEIN"/>
    <property type="match status" value="1"/>
</dbReference>
<comment type="caution">
    <text evidence="16">The sequence shown here is derived from an EMBL/GenBank/DDBJ whole genome shotgun (WGS) entry which is preliminary data.</text>
</comment>
<dbReference type="Proteomes" id="UP001465755">
    <property type="component" value="Unassembled WGS sequence"/>
</dbReference>
<evidence type="ECO:0008006" key="18">
    <source>
        <dbReference type="Google" id="ProtNLM"/>
    </source>
</evidence>
<dbReference type="PANTHER" id="PTHR45885:SF1">
    <property type="entry name" value="CELL DIVISION CYCLE 5-LIKE PROTEIN"/>
    <property type="match status" value="1"/>
</dbReference>
<accession>A0AAW1PYJ9</accession>
<dbReference type="GO" id="GO:0003677">
    <property type="term" value="F:DNA binding"/>
    <property type="evidence" value="ECO:0007669"/>
    <property type="project" value="UniProtKB-KW"/>
</dbReference>
<evidence type="ECO:0000256" key="1">
    <source>
        <dbReference type="ARBA" id="ARBA00010506"/>
    </source>
</evidence>
<evidence type="ECO:0000256" key="9">
    <source>
        <dbReference type="ARBA" id="ARBA00023204"/>
    </source>
</evidence>
<dbReference type="GO" id="GO:0000398">
    <property type="term" value="P:mRNA splicing, via spliceosome"/>
    <property type="evidence" value="ECO:0007669"/>
    <property type="project" value="InterPro"/>
</dbReference>
<dbReference type="Pfam" id="PF11831">
    <property type="entry name" value="Myb_Cef"/>
    <property type="match status" value="1"/>
</dbReference>
<dbReference type="InterPro" id="IPR001005">
    <property type="entry name" value="SANT/Myb"/>
</dbReference>
<evidence type="ECO:0000313" key="16">
    <source>
        <dbReference type="EMBL" id="KAK9814983.1"/>
    </source>
</evidence>
<feature type="region of interest" description="Disordered" evidence="13">
    <location>
        <begin position="450"/>
        <end position="502"/>
    </location>
</feature>
<dbReference type="CDD" id="cd00167">
    <property type="entry name" value="SANT"/>
    <property type="match status" value="1"/>
</dbReference>
<reference evidence="16 17" key="1">
    <citation type="journal article" date="2024" name="Nat. Commun.">
        <title>Phylogenomics reveals the evolutionary origins of lichenization in chlorophyte algae.</title>
        <authorList>
            <person name="Puginier C."/>
            <person name="Libourel C."/>
            <person name="Otte J."/>
            <person name="Skaloud P."/>
            <person name="Haon M."/>
            <person name="Grisel S."/>
            <person name="Petersen M."/>
            <person name="Berrin J.G."/>
            <person name="Delaux P.M."/>
            <person name="Dal Grande F."/>
            <person name="Keller J."/>
        </authorList>
    </citation>
    <scope>NUCLEOTIDE SEQUENCE [LARGE SCALE GENOMIC DNA]</scope>
    <source>
        <strain evidence="16 17">SAG 2036</strain>
    </source>
</reference>
<evidence type="ECO:0000256" key="2">
    <source>
        <dbReference type="ARBA" id="ARBA00022664"/>
    </source>
</evidence>